<feature type="transmembrane region" description="Helical" evidence="2">
    <location>
        <begin position="356"/>
        <end position="376"/>
    </location>
</feature>
<feature type="region of interest" description="Disordered" evidence="1">
    <location>
        <begin position="30"/>
        <end position="55"/>
    </location>
</feature>
<feature type="transmembrane region" description="Helical" evidence="2">
    <location>
        <begin position="192"/>
        <end position="215"/>
    </location>
</feature>
<dbReference type="InterPro" id="IPR032816">
    <property type="entry name" value="VTT_dom"/>
</dbReference>
<sequence length="444" mass="47553">MRQLLLLALAASASGLASLFQPARPPLRARSCAAQEPGGQEPGEPEAKGPLAEAKESWRRTRALVAAFSVPRIEEDDLPEAVALHKRLEQAKAGGSADVGELSRLTAQYYRASYERVVSRPAVKEGLPVFFSAANGAIALLVLRLLLPRLLAIESMGDLYDLAPELGLPTKEELATYIDYAQALDLPTKFGLFLLIICAEKVTLVGEILPVGVVLPSLSPVLFGGVLQGTLISAFCAAVGSSLNFVLGKSFLYERVRNLEIFGQPPVKDTTWYRALSANIEKDGFKAALLLRLAPVLPIPIDAHWYVSGCTPLKLPTFFVAYFVGALKATFLDAYLGSLLLSGLSGSDSIEGTARVLIVAETVGILLVSILVTQYATGLFQETRHAADTPQTPHTLSLCGHTLREAHARTLERHTPGDASAALPERMAEEGFTAISPISPHISP</sequence>
<feature type="domain" description="VTT" evidence="4">
    <location>
        <begin position="221"/>
        <end position="338"/>
    </location>
</feature>
<proteinExistence type="predicted"/>
<organism evidence="5">
    <name type="scientific">Emiliania huxleyi</name>
    <name type="common">Coccolithophore</name>
    <name type="synonym">Pontosphaera huxleyi</name>
    <dbReference type="NCBI Taxonomy" id="2903"/>
    <lineage>
        <taxon>Eukaryota</taxon>
        <taxon>Haptista</taxon>
        <taxon>Haptophyta</taxon>
        <taxon>Prymnesiophyceae</taxon>
        <taxon>Isochrysidales</taxon>
        <taxon>Noelaerhabdaceae</taxon>
        <taxon>Emiliania</taxon>
    </lineage>
</organism>
<dbReference type="EMBL" id="HBIR01012136">
    <property type="protein sequence ID" value="CAE0536220.1"/>
    <property type="molecule type" value="Transcribed_RNA"/>
</dbReference>
<evidence type="ECO:0000256" key="2">
    <source>
        <dbReference type="SAM" id="Phobius"/>
    </source>
</evidence>
<feature type="transmembrane region" description="Helical" evidence="2">
    <location>
        <begin position="319"/>
        <end position="344"/>
    </location>
</feature>
<dbReference type="PANTHER" id="PTHR46826">
    <property type="match status" value="1"/>
</dbReference>
<feature type="transmembrane region" description="Helical" evidence="2">
    <location>
        <begin position="126"/>
        <end position="147"/>
    </location>
</feature>
<protein>
    <recommendedName>
        <fullName evidence="4">VTT domain-containing protein</fullName>
    </recommendedName>
</protein>
<dbReference type="Pfam" id="PF09335">
    <property type="entry name" value="VTT_dom"/>
    <property type="match status" value="1"/>
</dbReference>
<keyword evidence="2" id="KW-0812">Transmembrane</keyword>
<dbReference type="AlphaFoldDB" id="A0A7S3RVZ2"/>
<gene>
    <name evidence="5" type="ORF">EHUX00137_LOCUS8837</name>
</gene>
<keyword evidence="2" id="KW-0472">Membrane</keyword>
<feature type="signal peptide" evidence="3">
    <location>
        <begin position="1"/>
        <end position="19"/>
    </location>
</feature>
<evidence type="ECO:0000313" key="5">
    <source>
        <dbReference type="EMBL" id="CAE0536220.1"/>
    </source>
</evidence>
<keyword evidence="2" id="KW-1133">Transmembrane helix</keyword>
<feature type="transmembrane region" description="Helical" evidence="2">
    <location>
        <begin position="221"/>
        <end position="247"/>
    </location>
</feature>
<evidence type="ECO:0000256" key="1">
    <source>
        <dbReference type="SAM" id="MobiDB-lite"/>
    </source>
</evidence>
<evidence type="ECO:0000259" key="4">
    <source>
        <dbReference type="Pfam" id="PF09335"/>
    </source>
</evidence>
<name>A0A7S3RVZ2_EMIHU</name>
<feature type="chain" id="PRO_5031203485" description="VTT domain-containing protein" evidence="3">
    <location>
        <begin position="20"/>
        <end position="444"/>
    </location>
</feature>
<dbReference type="InterPro" id="IPR053240">
    <property type="entry name" value="VTT_domain"/>
</dbReference>
<dbReference type="PANTHER" id="PTHR46826:SF1">
    <property type="entry name" value="TVP38_TMEM64 FAMILY MEMBRANE PROTEIN YDJX"/>
    <property type="match status" value="1"/>
</dbReference>
<reference evidence="5" key="1">
    <citation type="submission" date="2021-01" db="EMBL/GenBank/DDBJ databases">
        <authorList>
            <person name="Corre E."/>
            <person name="Pelletier E."/>
            <person name="Niang G."/>
            <person name="Scheremetjew M."/>
            <person name="Finn R."/>
            <person name="Kale V."/>
            <person name="Holt S."/>
            <person name="Cochrane G."/>
            <person name="Meng A."/>
            <person name="Brown T."/>
            <person name="Cohen L."/>
        </authorList>
    </citation>
    <scope>NUCLEOTIDE SEQUENCE</scope>
    <source>
        <strain evidence="5">379</strain>
    </source>
</reference>
<keyword evidence="3" id="KW-0732">Signal</keyword>
<evidence type="ECO:0000256" key="3">
    <source>
        <dbReference type="SAM" id="SignalP"/>
    </source>
</evidence>
<accession>A0A7S3RVZ2</accession>